<dbReference type="EMBL" id="CP012677">
    <property type="protein sequence ID" value="ALE93432.1"/>
    <property type="molecule type" value="Genomic_DNA"/>
</dbReference>
<sequence>MICRRYGVGQPQTGDHGQWTASRLRALNRWAADAVEAGLMVPCQEGLERIAAAKVAEHVGLKPPVVLAWAATLNWLMGQAAFGVAEPHLQLPDNLWVPAGMDLVVEDLDKPAKVPALKEAQTPASSKLPNWESAAREQVLQAITRYTKPLHELKARDANEGDTRLVVTDILCEGLDYDKFRDLTTEYMVRQDFCQLWRADR</sequence>
<evidence type="ECO:0000313" key="2">
    <source>
        <dbReference type="Proteomes" id="UP000062833"/>
    </source>
</evidence>
<name>A0A0M5LXW1_9MICC</name>
<accession>A0A0M5LXW1</accession>
<dbReference type="Proteomes" id="UP000062833">
    <property type="component" value="Chromosome"/>
</dbReference>
<reference evidence="2" key="1">
    <citation type="submission" date="2015-09" db="EMBL/GenBank/DDBJ databases">
        <title>Complete genome of Arthrobacter alpinus strain R3.8.</title>
        <authorList>
            <person name="See-Too W.S."/>
            <person name="Chan K.G."/>
        </authorList>
    </citation>
    <scope>NUCLEOTIDE SEQUENCE [LARGE SCALE GENOMIC DNA]</scope>
    <source>
        <strain evidence="2">R3.8</strain>
    </source>
</reference>
<dbReference type="KEGG" id="aaq:AOC05_15740"/>
<evidence type="ECO:0000313" key="1">
    <source>
        <dbReference type="EMBL" id="ALE93432.1"/>
    </source>
</evidence>
<protein>
    <submittedName>
        <fullName evidence="1">Uncharacterized protein</fullName>
    </submittedName>
</protein>
<keyword evidence="2" id="KW-1185">Reference proteome</keyword>
<proteinExistence type="predicted"/>
<dbReference type="AlphaFoldDB" id="A0A0M5LXW1"/>
<organism evidence="1 2">
    <name type="scientific">Arthrobacter alpinus</name>
    <dbReference type="NCBI Taxonomy" id="656366"/>
    <lineage>
        <taxon>Bacteria</taxon>
        <taxon>Bacillati</taxon>
        <taxon>Actinomycetota</taxon>
        <taxon>Actinomycetes</taxon>
        <taxon>Micrococcales</taxon>
        <taxon>Micrococcaceae</taxon>
        <taxon>Arthrobacter</taxon>
    </lineage>
</organism>
<dbReference type="PATRIC" id="fig|656366.3.peg.3402"/>
<gene>
    <name evidence="1" type="ORF">AOC05_15740</name>
</gene>